<dbReference type="Gene3D" id="3.40.50.1240">
    <property type="entry name" value="Phosphoglycerate mutase-like"/>
    <property type="match status" value="1"/>
</dbReference>
<keyword evidence="3" id="KW-0312">Gluconeogenesis</keyword>
<accession>H5SM90</accession>
<sequence>MCQQYFFLRHGEVEGDVLMGQRYDAPLSREGLAQAAAWADRLKEIPFQVVITSPALRARQTAEALAPPGVPILSLPHFEEVSWGAWEGLPRSQALPLLEDQFRRWAEGQTTWTPPQGESLEMVLKRAQEGLHIVQTLYSMGSVLIVTHGRLLQVLLCRLMGYPFSELGRFRHRRGELSWAVRLPEGPFYLRALAVRADTPL</sequence>
<feature type="active site" description="Tele-phosphohistidine intermediate" evidence="6">
    <location>
        <position position="10"/>
    </location>
</feature>
<evidence type="ECO:0000256" key="7">
    <source>
        <dbReference type="PIRSR" id="PIRSR613078-2"/>
    </source>
</evidence>
<dbReference type="CDD" id="cd07067">
    <property type="entry name" value="HP_PGM_like"/>
    <property type="match status" value="1"/>
</dbReference>
<organism evidence="8">
    <name type="scientific">uncultured Bacteroidota bacterium</name>
    <dbReference type="NCBI Taxonomy" id="152509"/>
    <lineage>
        <taxon>Bacteria</taxon>
        <taxon>Pseudomonadati</taxon>
        <taxon>Bacteroidota</taxon>
        <taxon>environmental samples</taxon>
    </lineage>
</organism>
<evidence type="ECO:0000256" key="1">
    <source>
        <dbReference type="ARBA" id="ARBA00006717"/>
    </source>
</evidence>
<gene>
    <name evidence="8" type="ORF">HGMM_F50B04C02</name>
</gene>
<keyword evidence="5" id="KW-0413">Isomerase</keyword>
<reference evidence="8" key="1">
    <citation type="journal article" date="2005" name="Environ. Microbiol.">
        <title>Genetic and functional properties of uncultivated thermophilic crenarchaeotes from a subsurface gold mine as revealed by analysis of genome fragments.</title>
        <authorList>
            <person name="Nunoura T."/>
            <person name="Hirayama H."/>
            <person name="Takami H."/>
            <person name="Oida H."/>
            <person name="Nishi S."/>
            <person name="Shimamura S."/>
            <person name="Suzuki Y."/>
            <person name="Inagaki F."/>
            <person name="Takai K."/>
            <person name="Nealson K.H."/>
            <person name="Horikoshi K."/>
        </authorList>
    </citation>
    <scope>NUCLEOTIDE SEQUENCE</scope>
</reference>
<dbReference type="EC" id="5.4.2.11" evidence="2"/>
<feature type="active site" description="Proton donor/acceptor" evidence="6">
    <location>
        <position position="80"/>
    </location>
</feature>
<proteinExistence type="inferred from homology"/>
<dbReference type="Pfam" id="PF00300">
    <property type="entry name" value="His_Phos_1"/>
    <property type="match status" value="1"/>
</dbReference>
<name>H5SM90_9BACT</name>
<feature type="binding site" evidence="7">
    <location>
        <position position="57"/>
    </location>
    <ligand>
        <name>substrate</name>
    </ligand>
</feature>
<evidence type="ECO:0000313" key="8">
    <source>
        <dbReference type="EMBL" id="BAL57276.1"/>
    </source>
</evidence>
<dbReference type="GO" id="GO:0006096">
    <property type="term" value="P:glycolytic process"/>
    <property type="evidence" value="ECO:0007669"/>
    <property type="project" value="UniProtKB-KW"/>
</dbReference>
<keyword evidence="4" id="KW-0324">Glycolysis</keyword>
<dbReference type="PIRSF" id="PIRSF000709">
    <property type="entry name" value="6PFK_2-Ptase"/>
    <property type="match status" value="1"/>
</dbReference>
<dbReference type="InterPro" id="IPR013078">
    <property type="entry name" value="His_Pase_superF_clade-1"/>
</dbReference>
<evidence type="ECO:0000256" key="2">
    <source>
        <dbReference type="ARBA" id="ARBA00012028"/>
    </source>
</evidence>
<dbReference type="InterPro" id="IPR005952">
    <property type="entry name" value="Phosphogly_mut1"/>
</dbReference>
<dbReference type="AlphaFoldDB" id="H5SM90"/>
<reference evidence="8" key="2">
    <citation type="journal article" date="2012" name="PLoS ONE">
        <title>A Deeply Branching Thermophilic Bacterium with an Ancient Acetyl-CoA Pathway Dominates a Subsurface Ecosystem.</title>
        <authorList>
            <person name="Takami H."/>
            <person name="Noguchi H."/>
            <person name="Takaki Y."/>
            <person name="Uchiyama I."/>
            <person name="Toyoda A."/>
            <person name="Nishi S."/>
            <person name="Chee G.-J."/>
            <person name="Arai W."/>
            <person name="Nunoura T."/>
            <person name="Itoh T."/>
            <person name="Hattori M."/>
            <person name="Takai K."/>
        </authorList>
    </citation>
    <scope>NUCLEOTIDE SEQUENCE</scope>
</reference>
<dbReference type="InterPro" id="IPR029033">
    <property type="entry name" value="His_PPase_superfam"/>
</dbReference>
<evidence type="ECO:0000256" key="6">
    <source>
        <dbReference type="PIRSR" id="PIRSR613078-1"/>
    </source>
</evidence>
<protein>
    <recommendedName>
        <fullName evidence="2">phosphoglycerate mutase (2,3-diphosphoglycerate-dependent)</fullName>
        <ecNumber evidence="2">5.4.2.11</ecNumber>
    </recommendedName>
</protein>
<dbReference type="EMBL" id="AP011772">
    <property type="protein sequence ID" value="BAL57276.1"/>
    <property type="molecule type" value="Genomic_DNA"/>
</dbReference>
<dbReference type="GO" id="GO:0004619">
    <property type="term" value="F:phosphoglycerate mutase activity"/>
    <property type="evidence" value="ECO:0007669"/>
    <property type="project" value="UniProtKB-EC"/>
</dbReference>
<evidence type="ECO:0000256" key="4">
    <source>
        <dbReference type="ARBA" id="ARBA00023152"/>
    </source>
</evidence>
<evidence type="ECO:0000256" key="3">
    <source>
        <dbReference type="ARBA" id="ARBA00022432"/>
    </source>
</evidence>
<evidence type="ECO:0000256" key="5">
    <source>
        <dbReference type="ARBA" id="ARBA00023235"/>
    </source>
</evidence>
<dbReference type="SMART" id="SM00855">
    <property type="entry name" value="PGAM"/>
    <property type="match status" value="1"/>
</dbReference>
<dbReference type="GO" id="GO:0006094">
    <property type="term" value="P:gluconeogenesis"/>
    <property type="evidence" value="ECO:0007669"/>
    <property type="project" value="UniProtKB-KW"/>
</dbReference>
<comment type="similarity">
    <text evidence="1">Belongs to the phosphoglycerate mutase family. BPG-dependent PGAM subfamily.</text>
</comment>
<dbReference type="SUPFAM" id="SSF53254">
    <property type="entry name" value="Phosphoglycerate mutase-like"/>
    <property type="match status" value="1"/>
</dbReference>
<dbReference type="PANTHER" id="PTHR11931">
    <property type="entry name" value="PHOSPHOGLYCERATE MUTASE"/>
    <property type="match status" value="1"/>
</dbReference>